<dbReference type="Proteomes" id="UP000295124">
    <property type="component" value="Unassembled WGS sequence"/>
</dbReference>
<evidence type="ECO:0000256" key="1">
    <source>
        <dbReference type="SAM" id="MobiDB-lite"/>
    </source>
</evidence>
<reference evidence="2 3" key="1">
    <citation type="submission" date="2019-03" db="EMBL/GenBank/DDBJ databases">
        <title>Draft genome sequences of novel Actinobacteria.</title>
        <authorList>
            <person name="Sahin N."/>
            <person name="Ay H."/>
            <person name="Saygin H."/>
        </authorList>
    </citation>
    <scope>NUCLEOTIDE SEQUENCE [LARGE SCALE GENOMIC DNA]</scope>
    <source>
        <strain evidence="2 3">JCM 13523</strain>
    </source>
</reference>
<dbReference type="RefSeq" id="WP_132170521.1">
    <property type="nucleotide sequence ID" value="NZ_SMKX01000068.1"/>
</dbReference>
<evidence type="ECO:0000313" key="2">
    <source>
        <dbReference type="EMBL" id="TDD57674.1"/>
    </source>
</evidence>
<dbReference type="AlphaFoldDB" id="A0A4R4ZIU8"/>
<comment type="caution">
    <text evidence="2">The sequence shown here is derived from an EMBL/GenBank/DDBJ whole genome shotgun (WGS) entry which is preliminary data.</text>
</comment>
<sequence>MAGDISRPHPTYDCSGNTPGNYEHPDDPTRFIKCDAGLRAIEFDCGPATPGANSTPVGRLVYYAPYDACLDLDEYTELTGKAPGWEVTEPAE</sequence>
<dbReference type="EMBL" id="SMKX01000068">
    <property type="protein sequence ID" value="TDD57674.1"/>
    <property type="molecule type" value="Genomic_DNA"/>
</dbReference>
<accession>A0A4R4ZIU8</accession>
<name>A0A4R4ZIU8_9ACTN</name>
<evidence type="ECO:0000313" key="3">
    <source>
        <dbReference type="Proteomes" id="UP000295124"/>
    </source>
</evidence>
<dbReference type="SUPFAM" id="SSF57625">
    <property type="entry name" value="Invertebrate chitin-binding proteins"/>
    <property type="match status" value="1"/>
</dbReference>
<feature type="region of interest" description="Disordered" evidence="1">
    <location>
        <begin position="1"/>
        <end position="26"/>
    </location>
</feature>
<protein>
    <submittedName>
        <fullName evidence="2">Uncharacterized protein</fullName>
    </submittedName>
</protein>
<dbReference type="GO" id="GO:0008061">
    <property type="term" value="F:chitin binding"/>
    <property type="evidence" value="ECO:0007669"/>
    <property type="project" value="InterPro"/>
</dbReference>
<organism evidence="2 3">
    <name type="scientific">Kribbella antibiotica</name>
    <dbReference type="NCBI Taxonomy" id="190195"/>
    <lineage>
        <taxon>Bacteria</taxon>
        <taxon>Bacillati</taxon>
        <taxon>Actinomycetota</taxon>
        <taxon>Actinomycetes</taxon>
        <taxon>Propionibacteriales</taxon>
        <taxon>Kribbellaceae</taxon>
        <taxon>Kribbella</taxon>
    </lineage>
</organism>
<dbReference type="Gene3D" id="2.170.140.10">
    <property type="entry name" value="Chitin binding domain"/>
    <property type="match status" value="1"/>
</dbReference>
<proteinExistence type="predicted"/>
<keyword evidence="3" id="KW-1185">Reference proteome</keyword>
<gene>
    <name evidence="2" type="ORF">E1263_22530</name>
</gene>
<dbReference type="InterPro" id="IPR036508">
    <property type="entry name" value="Chitin-bd_dom_sf"/>
</dbReference>